<evidence type="ECO:0000259" key="2">
    <source>
        <dbReference type="Pfam" id="PF04802"/>
    </source>
</evidence>
<organism evidence="4 5">
    <name type="scientific">Tupaia chinensis</name>
    <name type="common">Chinese tree shrew</name>
    <name type="synonym">Tupaia belangeri chinensis</name>
    <dbReference type="NCBI Taxonomy" id="246437"/>
    <lineage>
        <taxon>Eukaryota</taxon>
        <taxon>Metazoa</taxon>
        <taxon>Chordata</taxon>
        <taxon>Craniata</taxon>
        <taxon>Vertebrata</taxon>
        <taxon>Euteleostomi</taxon>
        <taxon>Mammalia</taxon>
        <taxon>Eutheria</taxon>
        <taxon>Euarchontoglires</taxon>
        <taxon>Scandentia</taxon>
        <taxon>Tupaiidae</taxon>
        <taxon>Tupaia</taxon>
    </lineage>
</organism>
<sequence length="483" mass="55136">MANKRHRVKVYSLNEDLQWDNIGTGQISSRYIERHQAVCLLVQSDTDGSMILESKINPNTPYQKQQGALIVWSEAENHGMALSFQDPAGCQEIWEDICHTQGKDPSVKITQDLLDDSDEEQFDEMPETSSIIELPNCELDSLEQIAELVTGSLASPVCRDNVALALEDHVYIKKLLQLLHTCENIENTEGLHYLYEIVRGILFLNKTALLEIMFSDECIMDVVGCLEYDPTLSQPNRHREFLTQSAKFKEVIPITNIELRQKIHQTYRVQYISDILFPIPSIFEENTLSTLTTFIFFNKVEVVSMLQKDEKCLCEVFAQLRDEATDDDKRCELLFFLKEFCVFSQTLQTQSKSALFNTLARLGIFPALKTVMVISDLKIRSAATDIFTYLVEYSPSTIRQVVMKEARENEDGGLFINIVIEQMICDTDPELGGAVHLMGILRVLLDPDNMLATPTRSERTEFLHFFYKHCIYNLIAPLLATTS</sequence>
<dbReference type="InParanoid" id="L9JD97"/>
<dbReference type="GO" id="GO:0005654">
    <property type="term" value="C:nucleoplasm"/>
    <property type="evidence" value="ECO:0007669"/>
    <property type="project" value="TreeGrafter"/>
</dbReference>
<dbReference type="InterPro" id="IPR055236">
    <property type="entry name" value="EVH1_PP4R3"/>
</dbReference>
<dbReference type="FunFam" id="2.30.29.30:FF:000051">
    <property type="entry name" value="Serine/threonine-protein phosphatase 4 regulatory subunit 3B"/>
    <property type="match status" value="1"/>
</dbReference>
<dbReference type="GO" id="GO:0006974">
    <property type="term" value="P:DNA damage response"/>
    <property type="evidence" value="ECO:0007669"/>
    <property type="project" value="TreeGrafter"/>
</dbReference>
<name>L9JD97_TUPCH</name>
<reference evidence="5" key="1">
    <citation type="submission" date="2012-07" db="EMBL/GenBank/DDBJ databases">
        <title>Genome of the Chinese tree shrew, a rising model animal genetically related to primates.</title>
        <authorList>
            <person name="Zhang G."/>
            <person name="Fan Y."/>
            <person name="Yao Y."/>
            <person name="Huang Z."/>
        </authorList>
    </citation>
    <scope>NUCLEOTIDE SEQUENCE [LARGE SCALE GENOMIC DNA]</scope>
</reference>
<reference evidence="5" key="2">
    <citation type="journal article" date="2013" name="Nat. Commun.">
        <title>Genome of the Chinese tree shrew.</title>
        <authorList>
            <person name="Fan Y."/>
            <person name="Huang Z.Y."/>
            <person name="Cao C.C."/>
            <person name="Chen C.S."/>
            <person name="Chen Y.X."/>
            <person name="Fan D.D."/>
            <person name="He J."/>
            <person name="Hou H.L."/>
            <person name="Hu L."/>
            <person name="Hu X.T."/>
            <person name="Jiang X.T."/>
            <person name="Lai R."/>
            <person name="Lang Y.S."/>
            <person name="Liang B."/>
            <person name="Liao S.G."/>
            <person name="Mu D."/>
            <person name="Ma Y.Y."/>
            <person name="Niu Y.Y."/>
            <person name="Sun X.Q."/>
            <person name="Xia J.Q."/>
            <person name="Xiao J."/>
            <person name="Xiong Z.Q."/>
            <person name="Xu L."/>
            <person name="Yang L."/>
            <person name="Zhang Y."/>
            <person name="Zhao W."/>
            <person name="Zhao X.D."/>
            <person name="Zheng Y.T."/>
            <person name="Zhou J.M."/>
            <person name="Zhu Y.B."/>
            <person name="Zhang G.J."/>
            <person name="Wang J."/>
            <person name="Yao Y.G."/>
        </authorList>
    </citation>
    <scope>NUCLEOTIDE SEQUENCE [LARGE SCALE GENOMIC DNA]</scope>
</reference>
<dbReference type="EMBL" id="KB321064">
    <property type="protein sequence ID" value="ELW48299.1"/>
    <property type="molecule type" value="Genomic_DNA"/>
</dbReference>
<dbReference type="InterPro" id="IPR006887">
    <property type="entry name" value="P4R3-like_central_dom"/>
</dbReference>
<dbReference type="PANTHER" id="PTHR23318">
    <property type="entry name" value="ATP SYNTHASE GAMMA-RELATED"/>
    <property type="match status" value="1"/>
</dbReference>
<evidence type="ECO:0000256" key="1">
    <source>
        <dbReference type="ARBA" id="ARBA00008809"/>
    </source>
</evidence>
<dbReference type="GO" id="GO:0030289">
    <property type="term" value="C:protein phosphatase 4 complex"/>
    <property type="evidence" value="ECO:0007669"/>
    <property type="project" value="TreeGrafter"/>
</dbReference>
<comment type="similarity">
    <text evidence="1">Belongs to the SMEK family.</text>
</comment>
<feature type="domain" description="PP4R3 EVH1-like" evidence="3">
    <location>
        <begin position="5"/>
        <end position="100"/>
    </location>
</feature>
<dbReference type="GO" id="GO:0072542">
    <property type="term" value="F:protein phosphatase activator activity"/>
    <property type="evidence" value="ECO:0007669"/>
    <property type="project" value="TreeGrafter"/>
</dbReference>
<keyword evidence="5" id="KW-1185">Reference proteome</keyword>
<dbReference type="InterPro" id="IPR051137">
    <property type="entry name" value="PP4R3-like"/>
</dbReference>
<dbReference type="PANTHER" id="PTHR23318:SF19">
    <property type="entry name" value="PROTEIN PPP4R3C"/>
    <property type="match status" value="1"/>
</dbReference>
<evidence type="ECO:0000259" key="3">
    <source>
        <dbReference type="Pfam" id="PF22972"/>
    </source>
</evidence>
<gene>
    <name evidence="4" type="ORF">TREES_T100019773</name>
</gene>
<feature type="domain" description="Serine/threonine-protein phosphatase 4 regulatory subunit 3-like central" evidence="2">
    <location>
        <begin position="144"/>
        <end position="482"/>
    </location>
</feature>
<dbReference type="Proteomes" id="UP000011518">
    <property type="component" value="Unassembled WGS sequence"/>
</dbReference>
<dbReference type="InterPro" id="IPR011993">
    <property type="entry name" value="PH-like_dom_sf"/>
</dbReference>
<proteinExistence type="inferred from homology"/>
<evidence type="ECO:0000313" key="5">
    <source>
        <dbReference type="Proteomes" id="UP000011518"/>
    </source>
</evidence>
<dbReference type="SUPFAM" id="SSF50729">
    <property type="entry name" value="PH domain-like"/>
    <property type="match status" value="1"/>
</dbReference>
<dbReference type="Pfam" id="PF04802">
    <property type="entry name" value="PP4R3"/>
    <property type="match status" value="1"/>
</dbReference>
<evidence type="ECO:0000313" key="4">
    <source>
        <dbReference type="EMBL" id="ELW48299.1"/>
    </source>
</evidence>
<protein>
    <submittedName>
        <fullName evidence="4">Serine/threonine-protein phosphatase 4 regulatory subunit 3B</fullName>
    </submittedName>
</protein>
<dbReference type="AlphaFoldDB" id="L9JD97"/>
<dbReference type="Gene3D" id="2.30.29.30">
    <property type="entry name" value="Pleckstrin-homology domain (PH domain)/Phosphotyrosine-binding domain (PTB)"/>
    <property type="match status" value="1"/>
</dbReference>
<accession>L9JD97</accession>
<dbReference type="STRING" id="246437.L9JD97"/>
<dbReference type="Pfam" id="PF22972">
    <property type="entry name" value="EVH1_PP4R3"/>
    <property type="match status" value="1"/>
</dbReference>